<reference evidence="2 4" key="1">
    <citation type="submission" date="2015-09" db="EMBL/GenBank/DDBJ databases">
        <authorList>
            <consortium name="Pathogen Informatics"/>
        </authorList>
    </citation>
    <scope>NUCLEOTIDE SEQUENCE [LARGE SCALE GENOMIC DNA]</scope>
    <source>
        <strain evidence="2 4">2789STDY5834968</strain>
    </source>
</reference>
<accession>A0A173VLX5</accession>
<name>A0A173VLX5_9FIRM</name>
<dbReference type="OrthoDB" id="9804922at2"/>
<sequence length="137" mass="15959">MAKKENFQEYVTRTQNEIAGIESKIEAEKLKKLQLEHKMQRLQNVTEYKVNKSKKARVSRLITRGAAIECICKDVELLDKAEFFLLAERIFSDPVLRDEIAKMVVGRRERAEAGEAELQSTIEDLKEAGYWKSRRKE</sequence>
<organism evidence="2 4">
    <name type="scientific">Agathobacter rectalis</name>
    <dbReference type="NCBI Taxonomy" id="39491"/>
    <lineage>
        <taxon>Bacteria</taxon>
        <taxon>Bacillati</taxon>
        <taxon>Bacillota</taxon>
        <taxon>Clostridia</taxon>
        <taxon>Lachnospirales</taxon>
        <taxon>Lachnospiraceae</taxon>
        <taxon>Agathobacter</taxon>
    </lineage>
</organism>
<dbReference type="Proteomes" id="UP000324325">
    <property type="component" value="Unassembled WGS sequence"/>
</dbReference>
<dbReference type="EMBL" id="VSTG01000013">
    <property type="protein sequence ID" value="TYL57109.1"/>
    <property type="molecule type" value="Genomic_DNA"/>
</dbReference>
<dbReference type="RefSeq" id="WP_055238696.1">
    <property type="nucleotide sequence ID" value="NZ_CYXM01000021.1"/>
</dbReference>
<reference evidence="3 5" key="2">
    <citation type="submission" date="2019-08" db="EMBL/GenBank/DDBJ databases">
        <authorList>
            <person name="Duncan S."/>
            <person name="Walker A."/>
        </authorList>
    </citation>
    <scope>NUCLEOTIDE SEQUENCE [LARGE SCALE GENOMIC DNA]</scope>
    <source>
        <strain evidence="3 5">L2-21</strain>
    </source>
</reference>
<keyword evidence="1" id="KW-0175">Coiled coil</keyword>
<evidence type="ECO:0000313" key="3">
    <source>
        <dbReference type="EMBL" id="TYL57109.1"/>
    </source>
</evidence>
<gene>
    <name evidence="2" type="ORF">ERS852580_03174</name>
    <name evidence="3" type="ORF">FYL37_10180</name>
</gene>
<dbReference type="Proteomes" id="UP000095673">
    <property type="component" value="Unassembled WGS sequence"/>
</dbReference>
<proteinExistence type="predicted"/>
<evidence type="ECO:0000313" key="4">
    <source>
        <dbReference type="Proteomes" id="UP000095673"/>
    </source>
</evidence>
<evidence type="ECO:0000256" key="1">
    <source>
        <dbReference type="SAM" id="Coils"/>
    </source>
</evidence>
<evidence type="ECO:0000313" key="5">
    <source>
        <dbReference type="Proteomes" id="UP000324325"/>
    </source>
</evidence>
<protein>
    <submittedName>
        <fullName evidence="3">DUF3847 domain-containing protein</fullName>
    </submittedName>
    <submittedName>
        <fullName evidence="2">Protein of uncharacterized function (DUF3847)</fullName>
    </submittedName>
</protein>
<dbReference type="AlphaFoldDB" id="A0A173VLX5"/>
<feature type="coiled-coil region" evidence="1">
    <location>
        <begin position="11"/>
        <end position="45"/>
    </location>
</feature>
<dbReference type="EMBL" id="CYXM01000021">
    <property type="protein sequence ID" value="CUN27636.1"/>
    <property type="molecule type" value="Genomic_DNA"/>
</dbReference>
<reference evidence="3 5" key="3">
    <citation type="submission" date="2019-09" db="EMBL/GenBank/DDBJ databases">
        <title>Strain-level analysis of Eubacterium rectale using genomes from metagenomes.</title>
        <authorList>
            <person name="Karcher N."/>
            <person name="Segata N."/>
        </authorList>
    </citation>
    <scope>NUCLEOTIDE SEQUENCE [LARGE SCALE GENOMIC DNA]</scope>
    <source>
        <strain evidence="3 5">L2-21</strain>
    </source>
</reference>
<evidence type="ECO:0000313" key="2">
    <source>
        <dbReference type="EMBL" id="CUN27636.1"/>
    </source>
</evidence>